<feature type="compositionally biased region" description="Polar residues" evidence="2">
    <location>
        <begin position="51"/>
        <end position="82"/>
    </location>
</feature>
<feature type="region of interest" description="Disordered" evidence="2">
    <location>
        <begin position="44"/>
        <end position="203"/>
    </location>
</feature>
<keyword evidence="1" id="KW-0175">Coiled coil</keyword>
<feature type="compositionally biased region" description="Polar residues" evidence="2">
    <location>
        <begin position="144"/>
        <end position="161"/>
    </location>
</feature>
<name>A0AAW0GME6_9APHY</name>
<feature type="region of interest" description="Disordered" evidence="2">
    <location>
        <begin position="521"/>
        <end position="657"/>
    </location>
</feature>
<dbReference type="Proteomes" id="UP001385951">
    <property type="component" value="Unassembled WGS sequence"/>
</dbReference>
<proteinExistence type="predicted"/>
<keyword evidence="4" id="KW-1185">Reference proteome</keyword>
<accession>A0AAW0GME6</accession>
<dbReference type="EMBL" id="JASBNA010000002">
    <property type="protein sequence ID" value="KAK7694508.1"/>
    <property type="molecule type" value="Genomic_DNA"/>
</dbReference>
<gene>
    <name evidence="3" type="ORF">QCA50_001694</name>
</gene>
<evidence type="ECO:0000313" key="4">
    <source>
        <dbReference type="Proteomes" id="UP001385951"/>
    </source>
</evidence>
<evidence type="ECO:0000313" key="3">
    <source>
        <dbReference type="EMBL" id="KAK7694508.1"/>
    </source>
</evidence>
<evidence type="ECO:0000256" key="2">
    <source>
        <dbReference type="SAM" id="MobiDB-lite"/>
    </source>
</evidence>
<organism evidence="3 4">
    <name type="scientific">Cerrena zonata</name>
    <dbReference type="NCBI Taxonomy" id="2478898"/>
    <lineage>
        <taxon>Eukaryota</taxon>
        <taxon>Fungi</taxon>
        <taxon>Dikarya</taxon>
        <taxon>Basidiomycota</taxon>
        <taxon>Agaricomycotina</taxon>
        <taxon>Agaricomycetes</taxon>
        <taxon>Polyporales</taxon>
        <taxon>Cerrenaceae</taxon>
        <taxon>Cerrena</taxon>
    </lineage>
</organism>
<sequence length="691" mass="73279">MATVPDRKTLEGMKRVDLQRLCKDHGLRANLKSEALIDLLLSVTGPPKPSQIPQAKRNSSLRIVSRASSVGSRPRGTSSSSVIIHDTDDEDNGGHESEPAPNVAGPSQSRPPVSLPARTTRKAKATQYRLGVGRPTIAGGSGARNVTRSLSVPKSKTSGKISRSVKPTEEAIQEEEEPEPTATNDVDASAPGPSGIHHDDSPVVTLPEPPVPVATPMIVDPPNVEPPIISNDMSEGLKAYLMTIVNPLREQISTLQTELEQATSRLTDVAPLATKVSELTNELNMLKGHASRSNQMESEIATLKEQVAMLKVAPRSRTETATSGKSRLTDQTAVSPTHAGPSNVDTYFQLQGLPPSLLGKRGRGAKDELPGIIEADKESEFSPATLATQVVRPSKKRAKLRDHGVLTATVTPAAEEEDEDEELEVPSRPPSGPGFTVFTGPEEHLDTEMDPPPPTTHLSDLVSLSPPNTHSISPITSSANANENQPLSNPFTFTFNFGDAVTSTPAPTSYEAGAFTFGPLAPSLPAPTSPTPGGDPGPSSLYEGRPAGRRTRTGNDLYGNLGHGPNNRPRGAAAGNPPPRPPSRSQQAGPSSMGSDPMADQCISPADLMRPRTPTRGLSAIPEDRDHNPHVNPSRQRASGLTLPSAGMPPETPAPPMKRTMYGTEVDQDTRFGDFGYEGVALGFWTGAAHF</sequence>
<feature type="compositionally biased region" description="Low complexity" evidence="2">
    <location>
        <begin position="564"/>
        <end position="575"/>
    </location>
</feature>
<dbReference type="AlphaFoldDB" id="A0AAW0GME6"/>
<feature type="compositionally biased region" description="Pro residues" evidence="2">
    <location>
        <begin position="522"/>
        <end position="535"/>
    </location>
</feature>
<reference evidence="3 4" key="1">
    <citation type="submission" date="2022-09" db="EMBL/GenBank/DDBJ databases">
        <authorList>
            <person name="Palmer J.M."/>
        </authorList>
    </citation>
    <scope>NUCLEOTIDE SEQUENCE [LARGE SCALE GENOMIC DNA]</scope>
    <source>
        <strain evidence="3 4">DSM 7382</strain>
    </source>
</reference>
<feature type="compositionally biased region" description="Polar residues" evidence="2">
    <location>
        <begin position="319"/>
        <end position="335"/>
    </location>
</feature>
<feature type="compositionally biased region" description="Polar residues" evidence="2">
    <location>
        <begin position="465"/>
        <end position="484"/>
    </location>
</feature>
<feature type="coiled-coil region" evidence="1">
    <location>
        <begin position="245"/>
        <end position="313"/>
    </location>
</feature>
<feature type="region of interest" description="Disordered" evidence="2">
    <location>
        <begin position="313"/>
        <end position="343"/>
    </location>
</feature>
<protein>
    <recommendedName>
        <fullName evidence="5">SAP domain-containing protein</fullName>
    </recommendedName>
</protein>
<comment type="caution">
    <text evidence="3">The sequence shown here is derived from an EMBL/GenBank/DDBJ whole genome shotgun (WGS) entry which is preliminary data.</text>
</comment>
<feature type="compositionally biased region" description="Low complexity" evidence="2">
    <location>
        <begin position="583"/>
        <end position="592"/>
    </location>
</feature>
<feature type="compositionally biased region" description="Acidic residues" evidence="2">
    <location>
        <begin position="414"/>
        <end position="424"/>
    </location>
</feature>
<feature type="region of interest" description="Disordered" evidence="2">
    <location>
        <begin position="407"/>
        <end position="484"/>
    </location>
</feature>
<evidence type="ECO:0008006" key="5">
    <source>
        <dbReference type="Google" id="ProtNLM"/>
    </source>
</evidence>
<evidence type="ECO:0000256" key="1">
    <source>
        <dbReference type="SAM" id="Coils"/>
    </source>
</evidence>